<evidence type="ECO:0000313" key="3">
    <source>
        <dbReference type="EMBL" id="TCP62863.1"/>
    </source>
</evidence>
<comment type="caution">
    <text evidence="3">The sequence shown here is derived from an EMBL/GenBank/DDBJ whole genome shotgun (WGS) entry which is preliminary data.</text>
</comment>
<sequence>MRFLRRSLVGLFLVAVTVGILAYAGNSVLSAVKARLAQEPVERPARERVFAVNVLAYQSQDIAPVMTAFGEVRAQRTLEVRAQAGGEVVYLHPHFEEGGAVEKGELVLRVDPANAQSALDMARADLAEAEADLRDARRTLDLAHQELAATDEQARLRLRALERQKDLRARGVGTDSAVEEAELTVASANQAVVSRRQSVAQAEASVETANTRLQRARITLAEAERDLADTEVFAAFSGQLSNVSLTEGGLVSANERVADLIDASALEVSFRLSTVQHGHLLDDAGRLRPAPVTAVLDVFGADLVTGGHITRESAAVGEGQVGRLLFARLDVAPGFRPGDFVTVRIEEPVLKGVARLPSSALNAAAEVLVLGEDDRLEAVEVTLLRREGDSVIVRAPGLSGREVVAERSPLLGAGIKVRPIRRGVDAAAQDTPEMVVLTPERRAALIAFVDRNPMMPEDAKARVKAQLEQERVPMKMIERLESRMGG</sequence>
<dbReference type="GO" id="GO:1990281">
    <property type="term" value="C:efflux pump complex"/>
    <property type="evidence" value="ECO:0007669"/>
    <property type="project" value="TreeGrafter"/>
</dbReference>
<dbReference type="PANTHER" id="PTHR30469">
    <property type="entry name" value="MULTIDRUG RESISTANCE PROTEIN MDTA"/>
    <property type="match status" value="1"/>
</dbReference>
<dbReference type="RefSeq" id="WP_132949831.1">
    <property type="nucleotide sequence ID" value="NZ_SLXU01000001.1"/>
</dbReference>
<keyword evidence="1" id="KW-0175">Coiled coil</keyword>
<dbReference type="OrthoDB" id="7626141at2"/>
<keyword evidence="4" id="KW-1185">Reference proteome</keyword>
<name>A0A4R2RIL3_9RHOB</name>
<dbReference type="SUPFAM" id="SSF111369">
    <property type="entry name" value="HlyD-like secretion proteins"/>
    <property type="match status" value="1"/>
</dbReference>
<dbReference type="GO" id="GO:0015562">
    <property type="term" value="F:efflux transmembrane transporter activity"/>
    <property type="evidence" value="ECO:0007669"/>
    <property type="project" value="TreeGrafter"/>
</dbReference>
<protein>
    <recommendedName>
        <fullName evidence="2">Multidrug resistance protein MdtA-like barrel-sandwich hybrid domain-containing protein</fullName>
    </recommendedName>
</protein>
<evidence type="ECO:0000259" key="2">
    <source>
        <dbReference type="Pfam" id="PF25917"/>
    </source>
</evidence>
<evidence type="ECO:0000313" key="4">
    <source>
        <dbReference type="Proteomes" id="UP000295050"/>
    </source>
</evidence>
<dbReference type="AlphaFoldDB" id="A0A4R2RIL3"/>
<feature type="coiled-coil region" evidence="1">
    <location>
        <begin position="119"/>
        <end position="164"/>
    </location>
</feature>
<dbReference type="EMBL" id="SLXU01000001">
    <property type="protein sequence ID" value="TCP62863.1"/>
    <property type="molecule type" value="Genomic_DNA"/>
</dbReference>
<evidence type="ECO:0000256" key="1">
    <source>
        <dbReference type="SAM" id="Coils"/>
    </source>
</evidence>
<dbReference type="Gene3D" id="2.40.50.100">
    <property type="match status" value="1"/>
</dbReference>
<reference evidence="3 4" key="1">
    <citation type="submission" date="2019-03" db="EMBL/GenBank/DDBJ databases">
        <title>Genomic Encyclopedia of Type Strains, Phase IV (KMG-IV): sequencing the most valuable type-strain genomes for metagenomic binning, comparative biology and taxonomic classification.</title>
        <authorList>
            <person name="Goeker M."/>
        </authorList>
    </citation>
    <scope>NUCLEOTIDE SEQUENCE [LARGE SCALE GENOMIC DNA]</scope>
    <source>
        <strain evidence="3 4">DSM 24766</strain>
    </source>
</reference>
<organism evidence="3 4">
    <name type="scientific">Rhodovulum bhavnagarense</name>
    <dbReference type="NCBI Taxonomy" id="992286"/>
    <lineage>
        <taxon>Bacteria</taxon>
        <taxon>Pseudomonadati</taxon>
        <taxon>Pseudomonadota</taxon>
        <taxon>Alphaproteobacteria</taxon>
        <taxon>Rhodobacterales</taxon>
        <taxon>Paracoccaceae</taxon>
        <taxon>Rhodovulum</taxon>
    </lineage>
</organism>
<dbReference type="Pfam" id="PF25917">
    <property type="entry name" value="BSH_RND"/>
    <property type="match status" value="1"/>
</dbReference>
<dbReference type="Proteomes" id="UP000295050">
    <property type="component" value="Unassembled WGS sequence"/>
</dbReference>
<feature type="domain" description="Multidrug resistance protein MdtA-like barrel-sandwich hybrid" evidence="2">
    <location>
        <begin position="76"/>
        <end position="256"/>
    </location>
</feature>
<accession>A0A4R2RIL3</accession>
<feature type="coiled-coil region" evidence="1">
    <location>
        <begin position="199"/>
        <end position="226"/>
    </location>
</feature>
<dbReference type="InterPro" id="IPR058625">
    <property type="entry name" value="MdtA-like_BSH"/>
</dbReference>
<dbReference type="Gene3D" id="2.40.30.170">
    <property type="match status" value="1"/>
</dbReference>
<gene>
    <name evidence="3" type="ORF">EV663_101123</name>
</gene>
<dbReference type="Gene3D" id="2.40.420.20">
    <property type="match status" value="1"/>
</dbReference>
<proteinExistence type="predicted"/>
<dbReference type="Gene3D" id="1.10.287.470">
    <property type="entry name" value="Helix hairpin bin"/>
    <property type="match status" value="1"/>
</dbReference>